<reference evidence="4 5" key="1">
    <citation type="submission" date="2018-12" db="EMBL/GenBank/DDBJ databases">
        <title>A novel vanA-carrying plasmid in a clinical isolate of Enterococcus avium.</title>
        <authorList>
            <person name="Bernasconi O.J."/>
            <person name="Luzzaro F."/>
            <person name="Endimiani A."/>
        </authorList>
    </citation>
    <scope>NUCLEOTIDE SEQUENCE [LARGE SCALE GENOMIC DNA]</scope>
    <source>
        <strain evidence="4 5">LC0559/18</strain>
    </source>
</reference>
<evidence type="ECO:0000313" key="7">
    <source>
        <dbReference type="Proteomes" id="UP001264335"/>
    </source>
</evidence>
<keyword evidence="2" id="KW-0762">Sugar transport</keyword>
<dbReference type="Proteomes" id="UP001264335">
    <property type="component" value="Unassembled WGS sequence"/>
</dbReference>
<evidence type="ECO:0000259" key="1">
    <source>
        <dbReference type="PROSITE" id="PS51094"/>
    </source>
</evidence>
<reference evidence="2 7" key="2">
    <citation type="submission" date="2023-03" db="EMBL/GenBank/DDBJ databases">
        <authorList>
            <person name="Shen W."/>
            <person name="Cai J."/>
        </authorList>
    </citation>
    <scope>NUCLEOTIDE SEQUENCE</scope>
    <source>
        <strain evidence="2">P33-2</strain>
        <strain evidence="3 7">Y2</strain>
    </source>
</reference>
<dbReference type="Proteomes" id="UP001260773">
    <property type="component" value="Unassembled WGS sequence"/>
</dbReference>
<protein>
    <submittedName>
        <fullName evidence="2">PTS sugar transporter subunit IIA</fullName>
    </submittedName>
</protein>
<dbReference type="Gene3D" id="3.40.930.10">
    <property type="entry name" value="Mannitol-specific EII, Chain A"/>
    <property type="match status" value="1"/>
</dbReference>
<dbReference type="InterPro" id="IPR016152">
    <property type="entry name" value="PTrfase/Anion_transptr"/>
</dbReference>
<evidence type="ECO:0000313" key="2">
    <source>
        <dbReference type="EMBL" id="MDT2404495.1"/>
    </source>
</evidence>
<comment type="caution">
    <text evidence="2">The sequence shown here is derived from an EMBL/GenBank/DDBJ whole genome shotgun (WGS) entry which is preliminary data.</text>
</comment>
<sequence>MDYKKMFDKQLIGLEIDGENEEQVFEQVAEHLKNLGFVNEGYLKGITSREKKFPTGLITQHLNIALPHSDPEYVEKPFVYIARLKNEVRVKQMGDSQLMKVKNLFFLGIKDPKEQVGLLQAFMELFMNEEFVRAFIQEEDKQKIHHLFTQNI</sequence>
<name>A0A2N8PS97_ENTAV</name>
<dbReference type="RefSeq" id="WP_016178542.1">
    <property type="nucleotide sequence ID" value="NZ_CAAKOH010000190.1"/>
</dbReference>
<dbReference type="CDD" id="cd00211">
    <property type="entry name" value="PTS_IIA_fru"/>
    <property type="match status" value="1"/>
</dbReference>
<dbReference type="SUPFAM" id="SSF55804">
    <property type="entry name" value="Phoshotransferase/anion transport protein"/>
    <property type="match status" value="1"/>
</dbReference>
<dbReference type="Pfam" id="PF00359">
    <property type="entry name" value="PTS_EIIA_2"/>
    <property type="match status" value="1"/>
</dbReference>
<dbReference type="EMBL" id="JARPWY010000100">
    <property type="protein sequence ID" value="MDT2516723.1"/>
    <property type="molecule type" value="Genomic_DNA"/>
</dbReference>
<dbReference type="PROSITE" id="PS51094">
    <property type="entry name" value="PTS_EIIA_TYPE_2"/>
    <property type="match status" value="1"/>
</dbReference>
<dbReference type="InterPro" id="IPR051541">
    <property type="entry name" value="PTS_SugarTrans_NitroReg"/>
</dbReference>
<evidence type="ECO:0000313" key="6">
    <source>
        <dbReference type="Proteomes" id="UP001260773"/>
    </source>
</evidence>
<keyword evidence="2" id="KW-0813">Transport</keyword>
<dbReference type="EMBL" id="JARPWH010000109">
    <property type="protein sequence ID" value="MDT2404495.1"/>
    <property type="molecule type" value="Genomic_DNA"/>
</dbReference>
<evidence type="ECO:0000313" key="3">
    <source>
        <dbReference type="EMBL" id="MDT2516723.1"/>
    </source>
</evidence>
<dbReference type="PANTHER" id="PTHR47738">
    <property type="entry name" value="PTS SYSTEM FRUCTOSE-LIKE EIIA COMPONENT-RELATED"/>
    <property type="match status" value="1"/>
</dbReference>
<organism evidence="2 6">
    <name type="scientific">Enterococcus avium</name>
    <name type="common">Streptococcus avium</name>
    <dbReference type="NCBI Taxonomy" id="33945"/>
    <lineage>
        <taxon>Bacteria</taxon>
        <taxon>Bacillati</taxon>
        <taxon>Bacillota</taxon>
        <taxon>Bacilli</taxon>
        <taxon>Lactobacillales</taxon>
        <taxon>Enterococcaceae</taxon>
        <taxon>Enterococcus</taxon>
    </lineage>
</organism>
<proteinExistence type="predicted"/>
<dbReference type="InterPro" id="IPR002178">
    <property type="entry name" value="PTS_EIIA_type-2_dom"/>
</dbReference>
<dbReference type="Proteomes" id="UP000288388">
    <property type="component" value="Unassembled WGS sequence"/>
</dbReference>
<evidence type="ECO:0000313" key="5">
    <source>
        <dbReference type="Proteomes" id="UP000288388"/>
    </source>
</evidence>
<accession>A0A2N8PS97</accession>
<dbReference type="EMBL" id="RYZS01000002">
    <property type="protein sequence ID" value="RVU93094.1"/>
    <property type="molecule type" value="Genomic_DNA"/>
</dbReference>
<feature type="domain" description="PTS EIIA type-2" evidence="1">
    <location>
        <begin position="5"/>
        <end position="151"/>
    </location>
</feature>
<evidence type="ECO:0000313" key="4">
    <source>
        <dbReference type="EMBL" id="RVU93094.1"/>
    </source>
</evidence>
<dbReference type="PANTHER" id="PTHR47738:SF3">
    <property type="entry name" value="PHOSPHOTRANSFERASE SYSTEM MANNITOL_FRUCTOSE-SPECIFIC IIA DOMAIN CONTAINING PROTEIN"/>
    <property type="match status" value="1"/>
</dbReference>
<gene>
    <name evidence="4" type="ORF">EK398_21840</name>
    <name evidence="2" type="ORF">P7D43_19190</name>
    <name evidence="3" type="ORF">P7D79_21105</name>
</gene>
<dbReference type="AlphaFoldDB" id="A0A2N8PS97"/>